<dbReference type="PANTHER" id="PTHR46467">
    <property type="entry name" value="TETHER CONTAINING UBX DOMAIN FOR GLUT4"/>
    <property type="match status" value="1"/>
</dbReference>
<dbReference type="PANTHER" id="PTHR46467:SF1">
    <property type="entry name" value="TETHER CONTAINING UBX DOMAIN FOR GLUT4"/>
    <property type="match status" value="1"/>
</dbReference>
<dbReference type="AlphaFoldDB" id="A0AAE1CKA3"/>
<gene>
    <name evidence="3" type="ORF">RRG08_002979</name>
</gene>
<keyword evidence="4" id="KW-1185">Reference proteome</keyword>
<feature type="region of interest" description="Disordered" evidence="1">
    <location>
        <begin position="208"/>
        <end position="240"/>
    </location>
</feature>
<dbReference type="Proteomes" id="UP001283361">
    <property type="component" value="Unassembled WGS sequence"/>
</dbReference>
<dbReference type="PROSITE" id="PS50033">
    <property type="entry name" value="UBX"/>
    <property type="match status" value="1"/>
</dbReference>
<evidence type="ECO:0000259" key="2">
    <source>
        <dbReference type="PROSITE" id="PS50033"/>
    </source>
</evidence>
<dbReference type="Gene3D" id="3.10.20.90">
    <property type="entry name" value="Phosphatidylinositol 3-kinase Catalytic Subunit, Chain A, domain 1"/>
    <property type="match status" value="2"/>
</dbReference>
<dbReference type="GO" id="GO:0042593">
    <property type="term" value="P:glucose homeostasis"/>
    <property type="evidence" value="ECO:0007669"/>
    <property type="project" value="TreeGrafter"/>
</dbReference>
<feature type="compositionally biased region" description="Basic and acidic residues" evidence="1">
    <location>
        <begin position="274"/>
        <end position="295"/>
    </location>
</feature>
<dbReference type="Pfam" id="PF11470">
    <property type="entry name" value="TUG-UBL1"/>
    <property type="match status" value="1"/>
</dbReference>
<name>A0AAE1CKA3_9GAST</name>
<feature type="domain" description="UBX" evidence="2">
    <location>
        <begin position="459"/>
        <end position="535"/>
    </location>
</feature>
<feature type="region of interest" description="Disordered" evidence="1">
    <location>
        <begin position="567"/>
        <end position="630"/>
    </location>
</feature>
<dbReference type="InterPro" id="IPR001012">
    <property type="entry name" value="UBX_dom"/>
</dbReference>
<dbReference type="GO" id="GO:0006886">
    <property type="term" value="P:intracellular protein transport"/>
    <property type="evidence" value="ECO:0007669"/>
    <property type="project" value="TreeGrafter"/>
</dbReference>
<dbReference type="InterPro" id="IPR029071">
    <property type="entry name" value="Ubiquitin-like_domsf"/>
</dbReference>
<evidence type="ECO:0000313" key="4">
    <source>
        <dbReference type="Proteomes" id="UP001283361"/>
    </source>
</evidence>
<feature type="region of interest" description="Disordered" evidence="1">
    <location>
        <begin position="269"/>
        <end position="295"/>
    </location>
</feature>
<dbReference type="EMBL" id="JAWDGP010007844">
    <property type="protein sequence ID" value="KAK3703121.1"/>
    <property type="molecule type" value="Genomic_DNA"/>
</dbReference>
<sequence length="630" mass="70803">MAASIQVLCPNGRRQNVKINPNTKLLQILEEVCQRQGFFPPEDYKLVQGRKEFDLSLSVRYASLPNNAKLEMVKSSSSRTEQEVIIALQLASGERHQESFKPSTSLWDILMLFESKNSKLKGILTQVDSSHKPALHPVCIYMREEVVGEQALKATTLKKLALTSGKAIIRHLHRSIDEGVLGQIVDKVEREKQKQAKLEEIALKRNEELQQMDEQNETRKVSSDPLNSIHESESTSQPMDIDEHIENNSASVEHATEPMLPEEVDNSITSFNKSDSESSSSKRQDQHSSPIEDLRNLNIPGVQIFTPEDFSGLSPQEQAIARRLAACFLPHLQAATSSAQPSSLRPVSEAASSQDQMPQNFENFKFPESTKGKNLQSSERKMSLLETPCDRGTILFDGNEPLSPERTSQESDIPDDFFEVTKNDVKMMYRDLQDAVRRFEDQPLLTTAMRNERMESMFDNYDRIVIRVQFPDRSILQGLFRPREPVSALRSFVQENIENKDDKFYLYTTPPKEVLKDDTTSLAISKLAPAAFVYYGSKTHRDTYVNSKLRSNMKPRLEAEKVVTQILKPERTPRPGPSGTDPDSRSSVEAVPFGARRMAAGTSSSSSLSSGSSTLPSGAKVPKWLKLGKK</sequence>
<dbReference type="CDD" id="cd17075">
    <property type="entry name" value="UBX1_UBXN9"/>
    <property type="match status" value="1"/>
</dbReference>
<dbReference type="CDD" id="cd16105">
    <property type="entry name" value="Ubl_ASPSCR1_like"/>
    <property type="match status" value="1"/>
</dbReference>
<comment type="caution">
    <text evidence="3">The sequence shown here is derived from an EMBL/GenBank/DDBJ whole genome shotgun (WGS) entry which is preliminary data.</text>
</comment>
<dbReference type="GO" id="GO:0005737">
    <property type="term" value="C:cytoplasm"/>
    <property type="evidence" value="ECO:0007669"/>
    <property type="project" value="TreeGrafter"/>
</dbReference>
<feature type="region of interest" description="Disordered" evidence="1">
    <location>
        <begin position="336"/>
        <end position="357"/>
    </location>
</feature>
<dbReference type="Pfam" id="PF00789">
    <property type="entry name" value="UBX"/>
    <property type="match status" value="1"/>
</dbReference>
<reference evidence="3" key="1">
    <citation type="journal article" date="2023" name="G3 (Bethesda)">
        <title>A reference genome for the long-term kleptoplast-retaining sea slug Elysia crispata morphotype clarki.</title>
        <authorList>
            <person name="Eastman K.E."/>
            <person name="Pendleton A.L."/>
            <person name="Shaikh M.A."/>
            <person name="Suttiyut T."/>
            <person name="Ogas R."/>
            <person name="Tomko P."/>
            <person name="Gavelis G."/>
            <person name="Widhalm J.R."/>
            <person name="Wisecaver J.H."/>
        </authorList>
    </citation>
    <scope>NUCLEOTIDE SEQUENCE</scope>
    <source>
        <strain evidence="3">ECLA1</strain>
    </source>
</reference>
<evidence type="ECO:0000313" key="3">
    <source>
        <dbReference type="EMBL" id="KAK3703121.1"/>
    </source>
</evidence>
<dbReference type="SUPFAM" id="SSF54236">
    <property type="entry name" value="Ubiquitin-like"/>
    <property type="match status" value="2"/>
</dbReference>
<dbReference type="GO" id="GO:0005634">
    <property type="term" value="C:nucleus"/>
    <property type="evidence" value="ECO:0007669"/>
    <property type="project" value="TreeGrafter"/>
</dbReference>
<dbReference type="InterPro" id="IPR021569">
    <property type="entry name" value="TUG-UBL1"/>
</dbReference>
<dbReference type="CDD" id="cd16118">
    <property type="entry name" value="UBX2_UBXN9"/>
    <property type="match status" value="1"/>
</dbReference>
<evidence type="ECO:0000256" key="1">
    <source>
        <dbReference type="SAM" id="MobiDB-lite"/>
    </source>
</evidence>
<dbReference type="InterPro" id="IPR059238">
    <property type="entry name" value="UBX1_UBXN9"/>
</dbReference>
<organism evidence="3 4">
    <name type="scientific">Elysia crispata</name>
    <name type="common">lettuce slug</name>
    <dbReference type="NCBI Taxonomy" id="231223"/>
    <lineage>
        <taxon>Eukaryota</taxon>
        <taxon>Metazoa</taxon>
        <taxon>Spiralia</taxon>
        <taxon>Lophotrochozoa</taxon>
        <taxon>Mollusca</taxon>
        <taxon>Gastropoda</taxon>
        <taxon>Heterobranchia</taxon>
        <taxon>Euthyneura</taxon>
        <taxon>Panpulmonata</taxon>
        <taxon>Sacoglossa</taxon>
        <taxon>Placobranchoidea</taxon>
        <taxon>Plakobranchidae</taxon>
        <taxon>Elysia</taxon>
    </lineage>
</organism>
<feature type="compositionally biased region" description="Low complexity" evidence="1">
    <location>
        <begin position="601"/>
        <end position="618"/>
    </location>
</feature>
<protein>
    <recommendedName>
        <fullName evidence="2">UBX domain-containing protein</fullName>
    </recommendedName>
</protein>
<accession>A0AAE1CKA3</accession>
<proteinExistence type="predicted"/>
<dbReference type="GO" id="GO:0012506">
    <property type="term" value="C:vesicle membrane"/>
    <property type="evidence" value="ECO:0007669"/>
    <property type="project" value="TreeGrafter"/>
</dbReference>